<reference evidence="1" key="1">
    <citation type="journal article" date="2014" name="Front. Microbiol.">
        <title>High frequency of phylogenetically diverse reductive dehalogenase-homologous genes in deep subseafloor sedimentary metagenomes.</title>
        <authorList>
            <person name="Kawai M."/>
            <person name="Futagami T."/>
            <person name="Toyoda A."/>
            <person name="Takaki Y."/>
            <person name="Nishi S."/>
            <person name="Hori S."/>
            <person name="Arai W."/>
            <person name="Tsubouchi T."/>
            <person name="Morono Y."/>
            <person name="Uchiyama I."/>
            <person name="Ito T."/>
            <person name="Fujiyama A."/>
            <person name="Inagaki F."/>
            <person name="Takami H."/>
        </authorList>
    </citation>
    <scope>NUCLEOTIDE SEQUENCE</scope>
    <source>
        <strain evidence="1">Expedition CK06-06</strain>
    </source>
</reference>
<dbReference type="EMBL" id="BARS01042708">
    <property type="protein sequence ID" value="GAG31704.1"/>
    <property type="molecule type" value="Genomic_DNA"/>
</dbReference>
<evidence type="ECO:0008006" key="2">
    <source>
        <dbReference type="Google" id="ProtNLM"/>
    </source>
</evidence>
<dbReference type="AlphaFoldDB" id="X0WL53"/>
<gene>
    <name evidence="1" type="ORF">S01H1_64765</name>
</gene>
<feature type="non-terminal residue" evidence="1">
    <location>
        <position position="39"/>
    </location>
</feature>
<protein>
    <recommendedName>
        <fullName evidence="2">Pentapeptide repeat protein</fullName>
    </recommendedName>
</protein>
<name>X0WL53_9ZZZZ</name>
<dbReference type="SUPFAM" id="SSF141571">
    <property type="entry name" value="Pentapeptide repeat-like"/>
    <property type="match status" value="1"/>
</dbReference>
<proteinExistence type="predicted"/>
<comment type="caution">
    <text evidence="1">The sequence shown here is derived from an EMBL/GenBank/DDBJ whole genome shotgun (WGS) entry which is preliminary data.</text>
</comment>
<accession>X0WL53</accession>
<evidence type="ECO:0000313" key="1">
    <source>
        <dbReference type="EMBL" id="GAG31704.1"/>
    </source>
</evidence>
<sequence>MRYARLQGIDLSNATITHIYISGAWLDRTRLRWEQLGGE</sequence>
<organism evidence="1">
    <name type="scientific">marine sediment metagenome</name>
    <dbReference type="NCBI Taxonomy" id="412755"/>
    <lineage>
        <taxon>unclassified sequences</taxon>
        <taxon>metagenomes</taxon>
        <taxon>ecological metagenomes</taxon>
    </lineage>
</organism>